<dbReference type="Proteomes" id="UP001430455">
    <property type="component" value="Unassembled WGS sequence"/>
</dbReference>
<accession>A0AAW4PFI6</accession>
<name>A0AAW4PFI6_9EURY</name>
<protein>
    <submittedName>
        <fullName evidence="1">Uncharacterized protein</fullName>
    </submittedName>
</protein>
<dbReference type="EMBL" id="RKLT01000009">
    <property type="protein sequence ID" value="MBX0296633.1"/>
    <property type="molecule type" value="Genomic_DNA"/>
</dbReference>
<gene>
    <name evidence="1" type="ORF">EGH23_17285</name>
</gene>
<dbReference type="RefSeq" id="WP_220581226.1">
    <property type="nucleotide sequence ID" value="NZ_RKLT01000009.1"/>
</dbReference>
<evidence type="ECO:0000313" key="1">
    <source>
        <dbReference type="EMBL" id="MBX0296633.1"/>
    </source>
</evidence>
<reference evidence="1 2" key="1">
    <citation type="submission" date="2021-06" db="EMBL/GenBank/DDBJ databases">
        <title>Halomicroarcula sp. a new haloarchaeum isolated from saline soil.</title>
        <authorList>
            <person name="Duran-Viseras A."/>
            <person name="Sanchez-Porro C."/>
            <person name="Ventosa A."/>
        </authorList>
    </citation>
    <scope>NUCLEOTIDE SEQUENCE [LARGE SCALE GENOMIC DNA]</scope>
    <source>
        <strain evidence="1 2">F27</strain>
    </source>
</reference>
<organism evidence="1 2">
    <name type="scientific">Haloarcula nitratireducens</name>
    <dbReference type="NCBI Taxonomy" id="2487749"/>
    <lineage>
        <taxon>Archaea</taxon>
        <taxon>Methanobacteriati</taxon>
        <taxon>Methanobacteriota</taxon>
        <taxon>Stenosarchaea group</taxon>
        <taxon>Halobacteria</taxon>
        <taxon>Halobacteriales</taxon>
        <taxon>Haloarculaceae</taxon>
        <taxon>Haloarcula</taxon>
    </lineage>
</organism>
<dbReference type="AlphaFoldDB" id="A0AAW4PFI6"/>
<comment type="caution">
    <text evidence="1">The sequence shown here is derived from an EMBL/GenBank/DDBJ whole genome shotgun (WGS) entry which is preliminary data.</text>
</comment>
<proteinExistence type="predicted"/>
<evidence type="ECO:0000313" key="2">
    <source>
        <dbReference type="Proteomes" id="UP001430455"/>
    </source>
</evidence>
<keyword evidence="2" id="KW-1185">Reference proteome</keyword>
<sequence length="142" mass="15061">MTATSGSWRSGGGDETVNAAIDAVIGQRLSAGDDVCSQDGSDELVSDCEAGIPMVRSKVPVVVLELAGDHREPIALDTAGTVEGVADYVGVVADEIWQKLRYVASVGSICVWSVVIDGLRHWFIHDPDAELHEHVAVYVDDA</sequence>